<dbReference type="HOGENOM" id="CLU_672392_0_0_11"/>
<dbReference type="GeneID" id="98002960"/>
<dbReference type="InterPro" id="IPR008984">
    <property type="entry name" value="SMAD_FHA_dom_sf"/>
</dbReference>
<keyword evidence="5" id="KW-1185">Reference proteome</keyword>
<dbReference type="AlphaFoldDB" id="B6G9B8"/>
<dbReference type="OrthoDB" id="151099at2"/>
<evidence type="ECO:0000313" key="4">
    <source>
        <dbReference type="EMBL" id="EEA91101.1"/>
    </source>
</evidence>
<keyword evidence="1" id="KW-0597">Phosphoprotein</keyword>
<accession>B6G9B8</accession>
<evidence type="ECO:0000256" key="1">
    <source>
        <dbReference type="ARBA" id="ARBA00022553"/>
    </source>
</evidence>
<comment type="caution">
    <text evidence="4">The sequence shown here is derived from an EMBL/GenBank/DDBJ whole genome shotgun (WGS) entry which is preliminary data.</text>
</comment>
<dbReference type="SUPFAM" id="SSF49879">
    <property type="entry name" value="SMAD/FHA domain"/>
    <property type="match status" value="1"/>
</dbReference>
<evidence type="ECO:0000259" key="3">
    <source>
        <dbReference type="PROSITE" id="PS50006"/>
    </source>
</evidence>
<dbReference type="InterPro" id="IPR000253">
    <property type="entry name" value="FHA_dom"/>
</dbReference>
<organism evidence="4 5">
    <name type="scientific">Collinsella stercoris DSM 13279</name>
    <dbReference type="NCBI Taxonomy" id="445975"/>
    <lineage>
        <taxon>Bacteria</taxon>
        <taxon>Bacillati</taxon>
        <taxon>Actinomycetota</taxon>
        <taxon>Coriobacteriia</taxon>
        <taxon>Coriobacteriales</taxon>
        <taxon>Coriobacteriaceae</taxon>
        <taxon>Collinsella</taxon>
    </lineage>
</organism>
<feature type="domain" description="FHA" evidence="3">
    <location>
        <begin position="336"/>
        <end position="384"/>
    </location>
</feature>
<dbReference type="SMART" id="SM00240">
    <property type="entry name" value="FHA"/>
    <property type="match status" value="1"/>
</dbReference>
<protein>
    <submittedName>
        <fullName evidence="4">FHA domain protein</fullName>
    </submittedName>
</protein>
<name>B6G9B8_9ACTN</name>
<evidence type="ECO:0000256" key="2">
    <source>
        <dbReference type="SAM" id="MobiDB-lite"/>
    </source>
</evidence>
<proteinExistence type="predicted"/>
<reference evidence="4 5" key="1">
    <citation type="submission" date="2008-10" db="EMBL/GenBank/DDBJ databases">
        <title>Draft genome sequence of Collinsella stercoris (DSM 13279).</title>
        <authorList>
            <person name="Sudarsanam P."/>
            <person name="Ley R."/>
            <person name="Guruge J."/>
            <person name="Turnbaugh P.J."/>
            <person name="Mahowald M."/>
            <person name="Liep D."/>
            <person name="Gordon J."/>
        </authorList>
    </citation>
    <scope>NUCLEOTIDE SEQUENCE [LARGE SCALE GENOMIC DNA]</scope>
    <source>
        <strain evidence="4 5">DSM 13279</strain>
    </source>
</reference>
<reference evidence="4 5" key="2">
    <citation type="submission" date="2008-10" db="EMBL/GenBank/DDBJ databases">
        <authorList>
            <person name="Fulton L."/>
            <person name="Clifton S."/>
            <person name="Fulton B."/>
            <person name="Xu J."/>
            <person name="Minx P."/>
            <person name="Pepin K.H."/>
            <person name="Johnson M."/>
            <person name="Thiruvilangam P."/>
            <person name="Bhonagiri V."/>
            <person name="Nash W.E."/>
            <person name="Mardis E.R."/>
            <person name="Wilson R.K."/>
        </authorList>
    </citation>
    <scope>NUCLEOTIDE SEQUENCE [LARGE SCALE GENOMIC DNA]</scope>
    <source>
        <strain evidence="4 5">DSM 13279</strain>
    </source>
</reference>
<dbReference type="Gene3D" id="2.60.200.20">
    <property type="match status" value="1"/>
</dbReference>
<dbReference type="PROSITE" id="PS50006">
    <property type="entry name" value="FHA_DOMAIN"/>
    <property type="match status" value="1"/>
</dbReference>
<dbReference type="eggNOG" id="COG1716">
    <property type="taxonomic scope" value="Bacteria"/>
</dbReference>
<sequence>MAGINIKYSAALNALVLKVGRRDAVNYRLLAQAEQAQSACLLEVHQEGDRTFYYSVGALKRLDALMALPLSLVQYRTLLESLRDVMELCVREGLPQGNICFDPSCVFVDERAALHVAFVPFERVDGTSSALELLEYISGRAVRMVLPQDKAVRDKVAAFARSRSVLPAADFNAFLTECFGAGAASEQLGACGSRLGSGMLAGSSSLGRTSTTAVDTHVMTEAERAQRPRTSGLLGAYASARDADAAHRPMALDPVAMMTGAAPRRHVAHGVATEVGGMVDSGPLAHVEGTTLLRPPEPPGDAVASEPPADEPPRTSVFVLERLRDHACYELPCAPVVIGRSATCDIAVAGNGALSRRHVRLDMAAGLIEDLGSANGTQVRGQRLAAHVPVPLAAGEEFILADEAFLVAMR</sequence>
<dbReference type="EMBL" id="ABXJ01000036">
    <property type="protein sequence ID" value="EEA91101.1"/>
    <property type="molecule type" value="Genomic_DNA"/>
</dbReference>
<dbReference type="STRING" id="445975.COLSTE_00659"/>
<evidence type="ECO:0000313" key="5">
    <source>
        <dbReference type="Proteomes" id="UP000003560"/>
    </source>
</evidence>
<dbReference type="Pfam" id="PF00498">
    <property type="entry name" value="FHA"/>
    <property type="match status" value="1"/>
</dbReference>
<dbReference type="Proteomes" id="UP000003560">
    <property type="component" value="Unassembled WGS sequence"/>
</dbReference>
<dbReference type="CDD" id="cd00060">
    <property type="entry name" value="FHA"/>
    <property type="match status" value="1"/>
</dbReference>
<feature type="region of interest" description="Disordered" evidence="2">
    <location>
        <begin position="293"/>
        <end position="313"/>
    </location>
</feature>
<dbReference type="RefSeq" id="WP_006720321.1">
    <property type="nucleotide sequence ID" value="NZ_CP085935.1"/>
</dbReference>
<gene>
    <name evidence="4" type="ORF">COLSTE_00659</name>
</gene>